<evidence type="ECO:0000256" key="8">
    <source>
        <dbReference type="ARBA" id="ARBA00023065"/>
    </source>
</evidence>
<dbReference type="EMBL" id="AP025314">
    <property type="protein sequence ID" value="BDD09697.1"/>
    <property type="molecule type" value="Genomic_DNA"/>
</dbReference>
<name>A0AAU9CWC8_9BACT</name>
<keyword evidence="10" id="KW-0739">Sodium transport</keyword>
<feature type="transmembrane region" description="Helical" evidence="12">
    <location>
        <begin position="75"/>
        <end position="97"/>
    </location>
</feature>
<dbReference type="GO" id="GO:0006814">
    <property type="term" value="P:sodium ion transport"/>
    <property type="evidence" value="ECO:0007669"/>
    <property type="project" value="UniProtKB-KW"/>
</dbReference>
<evidence type="ECO:0000256" key="6">
    <source>
        <dbReference type="ARBA" id="ARBA00022989"/>
    </source>
</evidence>
<keyword evidence="9 12" id="KW-0472">Membrane</keyword>
<evidence type="ECO:0000256" key="10">
    <source>
        <dbReference type="ARBA" id="ARBA00023201"/>
    </source>
</evidence>
<dbReference type="AlphaFoldDB" id="A0AAU9CWC8"/>
<keyword evidence="8" id="KW-0406">Ion transport</keyword>
<dbReference type="PANTHER" id="PTHR42985:SF47">
    <property type="entry name" value="INTEGRAL MEMBRANE TRANSPORT PROTEIN"/>
    <property type="match status" value="1"/>
</dbReference>
<accession>A0AAU9CWC8</accession>
<feature type="transmembrane region" description="Helical" evidence="12">
    <location>
        <begin position="400"/>
        <end position="417"/>
    </location>
</feature>
<feature type="transmembrane region" description="Helical" evidence="12">
    <location>
        <begin position="424"/>
        <end position="442"/>
    </location>
</feature>
<evidence type="ECO:0000313" key="13">
    <source>
        <dbReference type="EMBL" id="BDD09697.1"/>
    </source>
</evidence>
<evidence type="ECO:0000256" key="9">
    <source>
        <dbReference type="ARBA" id="ARBA00023136"/>
    </source>
</evidence>
<feature type="transmembrane region" description="Helical" evidence="12">
    <location>
        <begin position="153"/>
        <end position="171"/>
    </location>
</feature>
<gene>
    <name evidence="13" type="ORF">FUAX_21290</name>
</gene>
<feature type="transmembrane region" description="Helical" evidence="12">
    <location>
        <begin position="43"/>
        <end position="63"/>
    </location>
</feature>
<feature type="transmembrane region" description="Helical" evidence="12">
    <location>
        <begin position="6"/>
        <end position="22"/>
    </location>
</feature>
<evidence type="ECO:0000256" key="3">
    <source>
        <dbReference type="ARBA" id="ARBA00022448"/>
    </source>
</evidence>
<feature type="transmembrane region" description="Helical" evidence="12">
    <location>
        <begin position="316"/>
        <end position="337"/>
    </location>
</feature>
<dbReference type="CDD" id="cd10326">
    <property type="entry name" value="SLC5sbd_NIS-like"/>
    <property type="match status" value="1"/>
</dbReference>
<proteinExistence type="inferred from homology"/>
<dbReference type="PROSITE" id="PS50283">
    <property type="entry name" value="NA_SOLUT_SYMP_3"/>
    <property type="match status" value="1"/>
</dbReference>
<dbReference type="Pfam" id="PF00474">
    <property type="entry name" value="SSF"/>
    <property type="match status" value="1"/>
</dbReference>
<dbReference type="GO" id="GO:0005886">
    <property type="term" value="C:plasma membrane"/>
    <property type="evidence" value="ECO:0007669"/>
    <property type="project" value="UniProtKB-SubCell"/>
</dbReference>
<evidence type="ECO:0000256" key="2">
    <source>
        <dbReference type="ARBA" id="ARBA00006434"/>
    </source>
</evidence>
<dbReference type="PANTHER" id="PTHR42985">
    <property type="entry name" value="SODIUM-COUPLED MONOCARBOXYLATE TRANSPORTER"/>
    <property type="match status" value="1"/>
</dbReference>
<feature type="transmembrane region" description="Helical" evidence="12">
    <location>
        <begin position="272"/>
        <end position="296"/>
    </location>
</feature>
<sequence length="492" mass="54431">MLSSWVFIAVLVGYFGLLVVVAKLTSKGADDKSFFTADRKSPWYLVAFGMIGAALSGVTFISVPGEVGNSNLSYFQLLLGNVVGYWLVAFGLIPLYYKRNVVSVYEYLRDRFGAGSYKTGSAFFLLSQLIGASFRLYLAALVLQLFFFDGWGVPFPMTVALALVLIWLYTFRGGIKTIVWTDTLQTLCMLLAVGSCVYWVMDDLGSEWPGLAGFLEAHPNGNAVVTDWQDKRFFLKEFFAGVFLAVVMVGLDQNMMQKSLTCKNSKESKRNMVAFSLSFLAVSSLFLFLGLLLYSYMAKHGIELPNRSDELFPYLALNHFGGLTSVLFLLGVTAAAYSSADSSLTALTTSFCVDILGGKKTYGENTRRYVHIGFTVAAFATIMLFWSMNDQSVVRSVFKVAGYTYGPLLGLFAYGLFRKKAIRDAWVPVVCLLSPVLTYFVNANSEAWLFGYRFGHELLLLNGLLTFVALECISLGKPETVNEKKIKIGQGN</sequence>
<dbReference type="KEGG" id="fax:FUAX_21290"/>
<evidence type="ECO:0000313" key="14">
    <source>
        <dbReference type="Proteomes" id="UP001348817"/>
    </source>
</evidence>
<feature type="transmembrane region" description="Helical" evidence="12">
    <location>
        <begin position="369"/>
        <end position="388"/>
    </location>
</feature>
<keyword evidence="5 12" id="KW-0812">Transmembrane</keyword>
<keyword evidence="4" id="KW-1003">Cell membrane</keyword>
<organism evidence="13 14">
    <name type="scientific">Fulvitalea axinellae</name>
    <dbReference type="NCBI Taxonomy" id="1182444"/>
    <lineage>
        <taxon>Bacteria</taxon>
        <taxon>Pseudomonadati</taxon>
        <taxon>Bacteroidota</taxon>
        <taxon>Cytophagia</taxon>
        <taxon>Cytophagales</taxon>
        <taxon>Persicobacteraceae</taxon>
        <taxon>Fulvitalea</taxon>
    </lineage>
</organism>
<evidence type="ECO:0000256" key="12">
    <source>
        <dbReference type="SAM" id="Phobius"/>
    </source>
</evidence>
<evidence type="ECO:0000256" key="4">
    <source>
        <dbReference type="ARBA" id="ARBA00022475"/>
    </source>
</evidence>
<evidence type="ECO:0000256" key="1">
    <source>
        <dbReference type="ARBA" id="ARBA00004651"/>
    </source>
</evidence>
<keyword evidence="7" id="KW-0915">Sodium</keyword>
<evidence type="ECO:0000256" key="5">
    <source>
        <dbReference type="ARBA" id="ARBA00022692"/>
    </source>
</evidence>
<dbReference type="InterPro" id="IPR051163">
    <property type="entry name" value="Sodium:Solute_Symporter_SSF"/>
</dbReference>
<evidence type="ECO:0000256" key="11">
    <source>
        <dbReference type="RuleBase" id="RU362091"/>
    </source>
</evidence>
<dbReference type="InterPro" id="IPR001734">
    <property type="entry name" value="Na/solute_symporter"/>
</dbReference>
<dbReference type="Proteomes" id="UP001348817">
    <property type="component" value="Chromosome"/>
</dbReference>
<feature type="transmembrane region" description="Helical" evidence="12">
    <location>
        <begin position="233"/>
        <end position="251"/>
    </location>
</feature>
<protein>
    <submittedName>
        <fullName evidence="13">Solute:sodium symporter family transporter</fullName>
    </submittedName>
</protein>
<feature type="transmembrane region" description="Helical" evidence="12">
    <location>
        <begin position="183"/>
        <end position="201"/>
    </location>
</feature>
<dbReference type="GO" id="GO:0015293">
    <property type="term" value="F:symporter activity"/>
    <property type="evidence" value="ECO:0007669"/>
    <property type="project" value="TreeGrafter"/>
</dbReference>
<reference evidence="13 14" key="1">
    <citation type="submission" date="2021-12" db="EMBL/GenBank/DDBJ databases">
        <title>Genome sequencing of bacteria with rrn-lacking chromosome and rrn-plasmid.</title>
        <authorList>
            <person name="Anda M."/>
            <person name="Iwasaki W."/>
        </authorList>
    </citation>
    <scope>NUCLEOTIDE SEQUENCE [LARGE SCALE GENOMIC DNA]</scope>
    <source>
        <strain evidence="13 14">DSM 100852</strain>
    </source>
</reference>
<dbReference type="Gene3D" id="1.20.1730.10">
    <property type="entry name" value="Sodium/glucose cotransporter"/>
    <property type="match status" value="1"/>
</dbReference>
<keyword evidence="3" id="KW-0813">Transport</keyword>
<keyword evidence="6 12" id="KW-1133">Transmembrane helix</keyword>
<evidence type="ECO:0000256" key="7">
    <source>
        <dbReference type="ARBA" id="ARBA00023053"/>
    </source>
</evidence>
<feature type="transmembrane region" description="Helical" evidence="12">
    <location>
        <begin position="122"/>
        <end position="147"/>
    </location>
</feature>
<dbReference type="InterPro" id="IPR038377">
    <property type="entry name" value="Na/Glc_symporter_sf"/>
</dbReference>
<dbReference type="RefSeq" id="WP_338391293.1">
    <property type="nucleotide sequence ID" value="NZ_AP025314.1"/>
</dbReference>
<comment type="subcellular location">
    <subcellularLocation>
        <location evidence="1">Cell membrane</location>
        <topology evidence="1">Multi-pass membrane protein</topology>
    </subcellularLocation>
</comment>
<comment type="similarity">
    <text evidence="2 11">Belongs to the sodium:solute symporter (SSF) (TC 2.A.21) family.</text>
</comment>
<feature type="transmembrane region" description="Helical" evidence="12">
    <location>
        <begin position="454"/>
        <end position="476"/>
    </location>
</feature>
<keyword evidence="14" id="KW-1185">Reference proteome</keyword>